<evidence type="ECO:0000256" key="1">
    <source>
        <dbReference type="ARBA" id="ARBA00022741"/>
    </source>
</evidence>
<dbReference type="GO" id="GO:0043138">
    <property type="term" value="F:3'-5' DNA helicase activity"/>
    <property type="evidence" value="ECO:0007669"/>
    <property type="project" value="TreeGrafter"/>
</dbReference>
<evidence type="ECO:0000259" key="4">
    <source>
        <dbReference type="PROSITE" id="PS51192"/>
    </source>
</evidence>
<feature type="domain" description="Helicase C-terminal" evidence="5">
    <location>
        <begin position="283"/>
        <end position="436"/>
    </location>
</feature>
<keyword evidence="1" id="KW-0547">Nucleotide-binding</keyword>
<dbReference type="SMART" id="SM00490">
    <property type="entry name" value="HELICc"/>
    <property type="match status" value="1"/>
</dbReference>
<evidence type="ECO:0000313" key="7">
    <source>
        <dbReference type="Proteomes" id="UP000051054"/>
    </source>
</evidence>
<accession>A0A0R1WK32</accession>
<dbReference type="STRING" id="1423755.FC40_GL001010"/>
<dbReference type="GO" id="GO:0006310">
    <property type="term" value="P:DNA recombination"/>
    <property type="evidence" value="ECO:0007669"/>
    <property type="project" value="TreeGrafter"/>
</dbReference>
<dbReference type="GO" id="GO:0006270">
    <property type="term" value="P:DNA replication initiation"/>
    <property type="evidence" value="ECO:0007669"/>
    <property type="project" value="TreeGrafter"/>
</dbReference>
<dbReference type="InterPro" id="IPR027417">
    <property type="entry name" value="P-loop_NTPase"/>
</dbReference>
<dbReference type="PROSITE" id="PS51192">
    <property type="entry name" value="HELICASE_ATP_BIND_1"/>
    <property type="match status" value="1"/>
</dbReference>
<dbReference type="InterPro" id="IPR001650">
    <property type="entry name" value="Helicase_C-like"/>
</dbReference>
<name>A0A0R1WK32_9LACO</name>
<dbReference type="GO" id="GO:0016787">
    <property type="term" value="F:hydrolase activity"/>
    <property type="evidence" value="ECO:0007669"/>
    <property type="project" value="InterPro"/>
</dbReference>
<dbReference type="GO" id="GO:0003677">
    <property type="term" value="F:DNA binding"/>
    <property type="evidence" value="ECO:0007669"/>
    <property type="project" value="UniProtKB-KW"/>
</dbReference>
<evidence type="ECO:0000256" key="2">
    <source>
        <dbReference type="ARBA" id="ARBA00022840"/>
    </source>
</evidence>
<reference evidence="6 7" key="1">
    <citation type="journal article" date="2015" name="Genome Announc.">
        <title>Expanding the biotechnology potential of lactobacilli through comparative genomics of 213 strains and associated genera.</title>
        <authorList>
            <person name="Sun Z."/>
            <person name="Harris H.M."/>
            <person name="McCann A."/>
            <person name="Guo C."/>
            <person name="Argimon S."/>
            <person name="Zhang W."/>
            <person name="Yang X."/>
            <person name="Jeffery I.B."/>
            <person name="Cooney J.C."/>
            <person name="Kagawa T.F."/>
            <person name="Liu W."/>
            <person name="Song Y."/>
            <person name="Salvetti E."/>
            <person name="Wrobel A."/>
            <person name="Rasinkangas P."/>
            <person name="Parkhill J."/>
            <person name="Rea M.C."/>
            <person name="O'Sullivan O."/>
            <person name="Ritari J."/>
            <person name="Douillard F.P."/>
            <person name="Paul Ross R."/>
            <person name="Yang R."/>
            <person name="Briner A.E."/>
            <person name="Felis G.E."/>
            <person name="de Vos W.M."/>
            <person name="Barrangou R."/>
            <person name="Klaenhammer T.R."/>
            <person name="Caufield P.W."/>
            <person name="Cui Y."/>
            <person name="Zhang H."/>
            <person name="O'Toole P.W."/>
        </authorList>
    </citation>
    <scope>NUCLEOTIDE SEQUENCE [LARGE SCALE GENOMIC DNA]</scope>
    <source>
        <strain evidence="6 7">DSM 18933</strain>
    </source>
</reference>
<keyword evidence="2" id="KW-0067">ATP-binding</keyword>
<dbReference type="PANTHER" id="PTHR30580">
    <property type="entry name" value="PRIMOSOMAL PROTEIN N"/>
    <property type="match status" value="1"/>
</dbReference>
<evidence type="ECO:0000259" key="5">
    <source>
        <dbReference type="PROSITE" id="PS51194"/>
    </source>
</evidence>
<dbReference type="AlphaFoldDB" id="A0A0R1WK32"/>
<dbReference type="SUPFAM" id="SSF52540">
    <property type="entry name" value="P-loop containing nucleoside triphosphate hydrolases"/>
    <property type="match status" value="1"/>
</dbReference>
<keyword evidence="3" id="KW-0238">DNA-binding</keyword>
<dbReference type="GO" id="GO:0006302">
    <property type="term" value="P:double-strand break repair"/>
    <property type="evidence" value="ECO:0007669"/>
    <property type="project" value="TreeGrafter"/>
</dbReference>
<dbReference type="Proteomes" id="UP000051054">
    <property type="component" value="Unassembled WGS sequence"/>
</dbReference>
<comment type="caution">
    <text evidence="6">The sequence shown here is derived from an EMBL/GenBank/DDBJ whole genome shotgun (WGS) entry which is preliminary data.</text>
</comment>
<gene>
    <name evidence="6" type="ORF">FC40_GL001010</name>
</gene>
<dbReference type="GO" id="GO:0005524">
    <property type="term" value="F:ATP binding"/>
    <property type="evidence" value="ECO:0007669"/>
    <property type="project" value="UniProtKB-KW"/>
</dbReference>
<proteinExistence type="predicted"/>
<sequence>MLKSDVPKEILDNNPFEEMEAICIKNGKILCNRCGQITNKNQGYLPNNNYYCPKCIILGRMSTLQKLVYLPNMKEKFTLPNEVLTWKGNLSKYQQKCSQELQTAIEKRQRFLLWAVTGAGKTEMLFKPLERGIKAGLRIAIASPRVDVCNELFPRIDAAFKHVSKILLHGRTDVKYEYTQIVVCTTHQLLNFKAAFDILIIDEVDSFPYVNDNGLKFAAQKAIKDNGALIYLTATPSHELSQQIKRNQLITSYLPLRFHQNPLPEIKLLFSNNWWQEISEKKQLNRKVIKILKQWVQSENQFLIFVPHVSMLEAVFQVIQENLPANIKGQTVHAQDPLRIEKVQMMRDKEIRYLITTTILERGVTFPKIDLIVLGADNEVFSISSLVQIAGRVGRSLDRPKGDVYFMCDNYTKTVHKAKQQIIFLNRKAKKMLANE</sequence>
<dbReference type="InterPro" id="IPR014001">
    <property type="entry name" value="Helicase_ATP-bd"/>
</dbReference>
<dbReference type="PATRIC" id="fig|1423755.3.peg.1067"/>
<keyword evidence="7" id="KW-1185">Reference proteome</keyword>
<evidence type="ECO:0000313" key="6">
    <source>
        <dbReference type="EMBL" id="KRM18330.1"/>
    </source>
</evidence>
<protein>
    <submittedName>
        <fullName evidence="6">Comf operon protein 1</fullName>
    </submittedName>
</protein>
<dbReference type="SMART" id="SM00487">
    <property type="entry name" value="DEXDc"/>
    <property type="match status" value="1"/>
</dbReference>
<dbReference type="PROSITE" id="PS51194">
    <property type="entry name" value="HELICASE_CTER"/>
    <property type="match status" value="1"/>
</dbReference>
<evidence type="ECO:0000256" key="3">
    <source>
        <dbReference type="ARBA" id="ARBA00023125"/>
    </source>
</evidence>
<dbReference type="Pfam" id="PF00271">
    <property type="entry name" value="Helicase_C"/>
    <property type="match status" value="1"/>
</dbReference>
<dbReference type="Pfam" id="PF04851">
    <property type="entry name" value="ResIII"/>
    <property type="match status" value="1"/>
</dbReference>
<feature type="domain" description="Helicase ATP-binding" evidence="4">
    <location>
        <begin position="102"/>
        <end position="254"/>
    </location>
</feature>
<dbReference type="Gene3D" id="3.40.50.300">
    <property type="entry name" value="P-loop containing nucleotide triphosphate hydrolases"/>
    <property type="match status" value="2"/>
</dbReference>
<dbReference type="eggNOG" id="COG4098">
    <property type="taxonomic scope" value="Bacteria"/>
</dbReference>
<organism evidence="6 7">
    <name type="scientific">Ligilactobacillus hayakitensis DSM 18933 = JCM 14209</name>
    <dbReference type="NCBI Taxonomy" id="1423755"/>
    <lineage>
        <taxon>Bacteria</taxon>
        <taxon>Bacillati</taxon>
        <taxon>Bacillota</taxon>
        <taxon>Bacilli</taxon>
        <taxon>Lactobacillales</taxon>
        <taxon>Lactobacillaceae</taxon>
        <taxon>Ligilactobacillus</taxon>
    </lineage>
</organism>
<dbReference type="InterPro" id="IPR006935">
    <property type="entry name" value="Helicase/UvrB_N"/>
</dbReference>
<dbReference type="PANTHER" id="PTHR30580:SF1">
    <property type="entry name" value="COMF OPERON PROTEIN 1"/>
    <property type="match status" value="1"/>
</dbReference>
<dbReference type="EMBL" id="AZGD01000095">
    <property type="protein sequence ID" value="KRM18330.1"/>
    <property type="molecule type" value="Genomic_DNA"/>
</dbReference>